<dbReference type="InterPro" id="IPR015947">
    <property type="entry name" value="PUA-like_sf"/>
</dbReference>
<feature type="region of interest" description="Disordered" evidence="1">
    <location>
        <begin position="72"/>
        <end position="107"/>
    </location>
</feature>
<evidence type="ECO:0000259" key="4">
    <source>
        <dbReference type="Pfam" id="PF23134"/>
    </source>
</evidence>
<dbReference type="InterPro" id="IPR009349">
    <property type="entry name" value="TRIP4/RQT4_C2HC5_Znf"/>
</dbReference>
<dbReference type="GO" id="GO:0008270">
    <property type="term" value="F:zinc ion binding"/>
    <property type="evidence" value="ECO:0007669"/>
    <property type="project" value="InterPro"/>
</dbReference>
<dbReference type="Pfam" id="PF04266">
    <property type="entry name" value="ASCH"/>
    <property type="match status" value="1"/>
</dbReference>
<feature type="domain" description="Activating signal cointegrator 1 third" evidence="4">
    <location>
        <begin position="239"/>
        <end position="291"/>
    </location>
</feature>
<name>A0A7D9JCS8_PARCT</name>
<dbReference type="InterPro" id="IPR056994">
    <property type="entry name" value="TRI4_N"/>
</dbReference>
<dbReference type="CDD" id="cd06554">
    <property type="entry name" value="ASCH_ASC-1_like"/>
    <property type="match status" value="1"/>
</dbReference>
<dbReference type="Pfam" id="PF06221">
    <property type="entry name" value="zf-C2HC5"/>
    <property type="match status" value="1"/>
</dbReference>
<reference evidence="6" key="1">
    <citation type="submission" date="2020-04" db="EMBL/GenBank/DDBJ databases">
        <authorList>
            <person name="Alioto T."/>
            <person name="Alioto T."/>
            <person name="Gomez Garrido J."/>
        </authorList>
    </citation>
    <scope>NUCLEOTIDE SEQUENCE</scope>
    <source>
        <strain evidence="6">A484AB</strain>
    </source>
</reference>
<dbReference type="InterPro" id="IPR007374">
    <property type="entry name" value="ASCH_domain"/>
</dbReference>
<dbReference type="Gene3D" id="2.30.130.30">
    <property type="entry name" value="Hypothetical protein"/>
    <property type="match status" value="1"/>
</dbReference>
<dbReference type="Pfam" id="PF23134">
    <property type="entry name" value="TRIP4_3rd"/>
    <property type="match status" value="1"/>
</dbReference>
<dbReference type="GO" id="GO:0005634">
    <property type="term" value="C:nucleus"/>
    <property type="evidence" value="ECO:0007669"/>
    <property type="project" value="InterPro"/>
</dbReference>
<evidence type="ECO:0000259" key="2">
    <source>
        <dbReference type="Pfam" id="PF04266"/>
    </source>
</evidence>
<feature type="non-terminal residue" evidence="6">
    <location>
        <position position="1"/>
    </location>
</feature>
<evidence type="ECO:0000259" key="3">
    <source>
        <dbReference type="Pfam" id="PF06221"/>
    </source>
</evidence>
<feature type="region of interest" description="Disordered" evidence="1">
    <location>
        <begin position="330"/>
        <end position="354"/>
    </location>
</feature>
<keyword evidence="7" id="KW-1185">Reference proteome</keyword>
<dbReference type="OrthoDB" id="338816at2759"/>
<dbReference type="InterPro" id="IPR039128">
    <property type="entry name" value="TRIP4-like"/>
</dbReference>
<feature type="compositionally biased region" description="Basic and acidic residues" evidence="1">
    <location>
        <begin position="73"/>
        <end position="82"/>
    </location>
</feature>
<dbReference type="FunFam" id="2.30.130.30:FF:000006">
    <property type="entry name" value="Putative_zinc_finger_motif_-_C2HC5-type /ASCH_domain_containing_protein_-_putative"/>
    <property type="match status" value="1"/>
</dbReference>
<feature type="domain" description="Activating signal cointegrator 1 N-terminal" evidence="5">
    <location>
        <begin position="8"/>
        <end position="65"/>
    </location>
</feature>
<dbReference type="Proteomes" id="UP001152795">
    <property type="component" value="Unassembled WGS sequence"/>
</dbReference>
<feature type="domain" description="TRIP4/RQT4 C2HC5-type zinc finger" evidence="3">
    <location>
        <begin position="136"/>
        <end position="182"/>
    </location>
</feature>
<dbReference type="AlphaFoldDB" id="A0A7D9JCS8"/>
<evidence type="ECO:0000313" key="6">
    <source>
        <dbReference type="EMBL" id="CAB4026660.1"/>
    </source>
</evidence>
<protein>
    <submittedName>
        <fullName evidence="6">Activating signal cointegrator 1 isoform X1</fullName>
    </submittedName>
</protein>
<dbReference type="GO" id="GO:0180022">
    <property type="term" value="C:RQC-trigger complex"/>
    <property type="evidence" value="ECO:0007669"/>
    <property type="project" value="InterPro"/>
</dbReference>
<dbReference type="GO" id="GO:0072344">
    <property type="term" value="P:rescue of stalled ribosome"/>
    <property type="evidence" value="ECO:0007669"/>
    <property type="project" value="InterPro"/>
</dbReference>
<proteinExistence type="predicted"/>
<evidence type="ECO:0000313" key="7">
    <source>
        <dbReference type="Proteomes" id="UP001152795"/>
    </source>
</evidence>
<evidence type="ECO:0000259" key="5">
    <source>
        <dbReference type="Pfam" id="PF23135"/>
    </source>
</evidence>
<dbReference type="EMBL" id="CACRXK020014330">
    <property type="protein sequence ID" value="CAB4026660.1"/>
    <property type="molecule type" value="Genomic_DNA"/>
</dbReference>
<comment type="caution">
    <text evidence="6">The sequence shown here is derived from an EMBL/GenBank/DDBJ whole genome shotgun (WGS) entry which is preliminary data.</text>
</comment>
<dbReference type="PANTHER" id="PTHR12963">
    <property type="entry name" value="THYROID RECEPTOR INTERACTING PROTEIN RELATED"/>
    <property type="match status" value="1"/>
</dbReference>
<sequence length="461" mass="53148">MVDNFKLWCRNEISKLLGTDVGQEFSNYLFSIESEADVREYLFQLLDPDDGKVKQFVEEICLNWQILKKPKPQKNEKQKERSAVGPQKSASDGEIKKQTVNVKGEQSPIKKKSSHFVSLYSDEGQARTSVRLPGRHPCECLGQKHKLVNNCLQCGRIVCEQEGSGPCYFCGEIVCTTEERELLTKNSKRSQKMKEKLLDSWNVKANEDEELKSRKATELKDRLLEYDRTSVRRTKVIDDESDYFATDSKWLSKKERKILKDKESKLQQLKHGSRRDKKVTLDFAGRKVIEEQATEKMNEIYKSAEEFLESTLGHNDGSNHPRYVAEPPVYIEDDQPASGKKQKSTKPKAKESSRNTLRIQDKELLEMTDEGKCLSMHQPWASLLVCGIKRAEGRSWYTTHRGRLWIAATAKQPDQENLKQMEAYYRALGEKSRFPEYYPSGCLLGCVDIVDCLSQEEYNEQ</sequence>
<dbReference type="SUPFAM" id="SSF88697">
    <property type="entry name" value="PUA domain-like"/>
    <property type="match status" value="1"/>
</dbReference>
<dbReference type="Pfam" id="PF23135">
    <property type="entry name" value="TRI4_N"/>
    <property type="match status" value="1"/>
</dbReference>
<gene>
    <name evidence="6" type="ORF">PACLA_8A001229</name>
</gene>
<organism evidence="6 7">
    <name type="scientific">Paramuricea clavata</name>
    <name type="common">Red gorgonian</name>
    <name type="synonym">Violescent sea-whip</name>
    <dbReference type="NCBI Taxonomy" id="317549"/>
    <lineage>
        <taxon>Eukaryota</taxon>
        <taxon>Metazoa</taxon>
        <taxon>Cnidaria</taxon>
        <taxon>Anthozoa</taxon>
        <taxon>Octocorallia</taxon>
        <taxon>Malacalcyonacea</taxon>
        <taxon>Plexauridae</taxon>
        <taxon>Paramuricea</taxon>
    </lineage>
</organism>
<evidence type="ECO:0000256" key="1">
    <source>
        <dbReference type="SAM" id="MobiDB-lite"/>
    </source>
</evidence>
<dbReference type="InterPro" id="IPR056993">
    <property type="entry name" value="TRIP4_3rd_dom"/>
</dbReference>
<dbReference type="PANTHER" id="PTHR12963:SF4">
    <property type="entry name" value="ACTIVATING SIGNAL COINTEGRATOR 1"/>
    <property type="match status" value="1"/>
</dbReference>
<feature type="domain" description="ASCH" evidence="2">
    <location>
        <begin position="374"/>
        <end position="460"/>
    </location>
</feature>
<accession>A0A7D9JCS8</accession>